<name>A0AA38Z5J7_VITRO</name>
<dbReference type="Gene3D" id="1.25.40.10">
    <property type="entry name" value="Tetratricopeptide repeat domain"/>
    <property type="match status" value="3"/>
</dbReference>
<feature type="repeat" description="PPR" evidence="3">
    <location>
        <begin position="332"/>
        <end position="366"/>
    </location>
</feature>
<evidence type="ECO:0000256" key="3">
    <source>
        <dbReference type="PROSITE-ProRule" id="PRU00708"/>
    </source>
</evidence>
<evidence type="ECO:0000313" key="6">
    <source>
        <dbReference type="EMBL" id="KAJ9682684.1"/>
    </source>
</evidence>
<proteinExistence type="inferred from homology"/>
<dbReference type="Proteomes" id="UP001168098">
    <property type="component" value="Unassembled WGS sequence"/>
</dbReference>
<reference evidence="6 7" key="1">
    <citation type="journal article" date="2023" name="BMC Biotechnol.">
        <title>Vitis rotundifolia cv Carlos genome sequencing.</title>
        <authorList>
            <person name="Huff M."/>
            <person name="Hulse-Kemp A."/>
            <person name="Scheffler B."/>
            <person name="Youngblood R."/>
            <person name="Simpson S."/>
            <person name="Babiker E."/>
            <person name="Staton M."/>
        </authorList>
    </citation>
    <scope>NUCLEOTIDE SEQUENCE [LARGE SCALE GENOMIC DNA]</scope>
    <source>
        <tissue evidence="6">Leaf</tissue>
    </source>
</reference>
<comment type="caution">
    <text evidence="6">The sequence shown here is derived from an EMBL/GenBank/DDBJ whole genome shotgun (WGS) entry which is preliminary data.</text>
</comment>
<sequence length="502" mass="56805">MGKKHKRPNHAASSPPPPHHDHRNKRHSSSTTDSAPHHQTPKRPSFPTYLETPNLSPKVRLLCEIIANTPSSTVEEVLHDTAIRVSPEDVEDSLKLSYGFPGSAVKFFRWSGHQLNDNHSPYSWNLVVDMLGKNFLFDAMWDAVKSMKKQGLLSLATFASIFSSYVIADRVREAIMTFDVMEQYGCPRDIVALNSLLSAICRDGRTVQAAEFLRNVRGLIRPDADTYAILLEGWESEGNCGAARRTFDEMVMDIGWDPGNVAAYDSFLNALFHGPDGRREAMKFFEIMSDRQCSPGMRFYRIGLQECVKTSDSKGAQLLWQTMLSRNICKPDTEMYNSMIALHCSCNDIVMARGMLDEMVCNGAFPDSETYNVLFRFLIRRRKLEEAFSIFSEMVQNECVPDLTNCNAAVRIYLDLGDAYKAIKVWKYIIENHDSGLEETGNLLVTGLRDHDRIPEAVKYAEDMIVRGIKLTASTLSKLKHALVEVGKGPVYDELLRKWKTR</sequence>
<evidence type="ECO:0000256" key="1">
    <source>
        <dbReference type="ARBA" id="ARBA00007626"/>
    </source>
</evidence>
<keyword evidence="5" id="KW-0812">Transmembrane</keyword>
<dbReference type="PANTHER" id="PTHR47447">
    <property type="entry name" value="OS03G0856100 PROTEIN"/>
    <property type="match status" value="1"/>
</dbReference>
<accession>A0AA38Z5J7</accession>
<evidence type="ECO:0000256" key="2">
    <source>
        <dbReference type="ARBA" id="ARBA00022737"/>
    </source>
</evidence>
<dbReference type="InterPro" id="IPR002885">
    <property type="entry name" value="PPR_rpt"/>
</dbReference>
<keyword evidence="5" id="KW-1133">Transmembrane helix</keyword>
<evidence type="ECO:0000256" key="4">
    <source>
        <dbReference type="SAM" id="MobiDB-lite"/>
    </source>
</evidence>
<keyword evidence="2" id="KW-0677">Repeat</keyword>
<dbReference type="InterPro" id="IPR011990">
    <property type="entry name" value="TPR-like_helical_dom_sf"/>
</dbReference>
<feature type="repeat" description="PPR" evidence="3">
    <location>
        <begin position="367"/>
        <end position="401"/>
    </location>
</feature>
<dbReference type="NCBIfam" id="TIGR00756">
    <property type="entry name" value="PPR"/>
    <property type="match status" value="3"/>
</dbReference>
<dbReference type="Pfam" id="PF13041">
    <property type="entry name" value="PPR_2"/>
    <property type="match status" value="1"/>
</dbReference>
<dbReference type="EMBL" id="JARBHA010000014">
    <property type="protein sequence ID" value="KAJ9682684.1"/>
    <property type="molecule type" value="Genomic_DNA"/>
</dbReference>
<comment type="similarity">
    <text evidence="1">Belongs to the PPR family. P subfamily.</text>
</comment>
<keyword evidence="7" id="KW-1185">Reference proteome</keyword>
<evidence type="ECO:0000313" key="7">
    <source>
        <dbReference type="Proteomes" id="UP001168098"/>
    </source>
</evidence>
<evidence type="ECO:0008006" key="8">
    <source>
        <dbReference type="Google" id="ProtNLM"/>
    </source>
</evidence>
<gene>
    <name evidence="6" type="ORF">PVL29_018582</name>
</gene>
<evidence type="ECO:0000256" key="5">
    <source>
        <dbReference type="SAM" id="Phobius"/>
    </source>
</evidence>
<dbReference type="PANTHER" id="PTHR47447:SF28">
    <property type="entry name" value="PENTACOTRIPEPTIDE-REPEAT REGION OF PRORP DOMAIN-CONTAINING PROTEIN"/>
    <property type="match status" value="1"/>
</dbReference>
<feature type="transmembrane region" description="Helical" evidence="5">
    <location>
        <begin position="151"/>
        <end position="168"/>
    </location>
</feature>
<keyword evidence="5" id="KW-0472">Membrane</keyword>
<dbReference type="Pfam" id="PF01535">
    <property type="entry name" value="PPR"/>
    <property type="match status" value="2"/>
</dbReference>
<organism evidence="6 7">
    <name type="scientific">Vitis rotundifolia</name>
    <name type="common">Muscadine grape</name>
    <dbReference type="NCBI Taxonomy" id="103349"/>
    <lineage>
        <taxon>Eukaryota</taxon>
        <taxon>Viridiplantae</taxon>
        <taxon>Streptophyta</taxon>
        <taxon>Embryophyta</taxon>
        <taxon>Tracheophyta</taxon>
        <taxon>Spermatophyta</taxon>
        <taxon>Magnoliopsida</taxon>
        <taxon>eudicotyledons</taxon>
        <taxon>Gunneridae</taxon>
        <taxon>Pentapetalae</taxon>
        <taxon>rosids</taxon>
        <taxon>Vitales</taxon>
        <taxon>Vitaceae</taxon>
        <taxon>Viteae</taxon>
        <taxon>Vitis</taxon>
    </lineage>
</organism>
<feature type="region of interest" description="Disordered" evidence="4">
    <location>
        <begin position="1"/>
        <end position="51"/>
    </location>
</feature>
<dbReference type="PROSITE" id="PS51375">
    <property type="entry name" value="PPR"/>
    <property type="match status" value="2"/>
</dbReference>
<protein>
    <recommendedName>
        <fullName evidence="8">Pentatricopeptide repeat-containing protein</fullName>
    </recommendedName>
</protein>
<dbReference type="AlphaFoldDB" id="A0AA38Z5J7"/>